<organism evidence="2 3">
    <name type="scientific">Candidatus Planktophila limnetica</name>
    <dbReference type="NCBI Taxonomy" id="573600"/>
    <lineage>
        <taxon>Bacteria</taxon>
        <taxon>Bacillati</taxon>
        <taxon>Actinomycetota</taxon>
        <taxon>Actinomycetes</taxon>
        <taxon>Candidatus Nanopelagicales</taxon>
        <taxon>Candidatus Nanopelagicaceae</taxon>
        <taxon>Candidatus Planktophila</taxon>
    </lineage>
</organism>
<dbReference type="GO" id="GO:0016740">
    <property type="term" value="F:transferase activity"/>
    <property type="evidence" value="ECO:0007669"/>
    <property type="project" value="UniProtKB-KW"/>
</dbReference>
<dbReference type="EMBL" id="CP016782">
    <property type="protein sequence ID" value="ASY27418.1"/>
    <property type="molecule type" value="Genomic_DNA"/>
</dbReference>
<keyword evidence="2" id="KW-0808">Transferase</keyword>
<sequence length="1013" mass="110636">MAVTAAEDLRHVSAILVVHDGALWLPQVVASLTSQNRLINQILAVDTGSTDSSVALLKGAKIPVLSLDRESGFGDAIWAAIQTLPAPTSPENEWLWILHDDCAMHPEALEKLLEALEQKPQAIMAGPKLLGWHDKSHLLEIGISIASDGARWTGLEPREYDQGQHDGVHDVLAVSTAGALVRRDVFVELGGFDPNLSLFRDDVDFGWRARVAGHSVIAVSEAKGFHAQAAASERRSADVKEAFLHRPLLLDRRNAAYVLLVNSSWWMLPWVVLQLLGSATARAIGFLLAKLPGYASDELLALATLVIHPRELASARKFRKSHRLLSARAVKEFIPHRRHQLRAGVERLFDSIRSTLLPTVEQTSTALDPLNEDEDLLTPATTGRWWTIFKQPKALAGFAILILIAIWSRHRYGPLVGAALVQTPEGARDLWRMYFESWHQIGMGTDQSAPAWIAVVALGSTILFGKASLFISLLFFLAPLIFMLASFRLFARITSHNWLRVTASFLYAISPVAVASINSGRLGTVVTLMLLPYIGLLISDWLTIEHSSWRKIFLLSLVLSISFMFSMQVFAYVLVATLIISIIDFVKYGNIRYFHQRLARRLTLVIAPLLVAIPWSIQTILNPKNLLLEPGLAIAGGGPNFALIANPGGTGALPWWSLSPVSLVLFVALFSSTKARVISYFGSGALAAAVLIGSLSISGHGNSSPVRTWTGSLISIATICSVAAGILVLDRLREVLVVTNFHYRHILAGLLVIVTTLYSVSTISWLVTAGADSPMRATDSKILPAFLGVEDGVKTLVLRQVKINDVNTMQYFLARSHDVLLGEPDISPPESPAVTNAIKEIADGTGISASKVLGRHGIKYVFAKSPTNKEVVRTIDGLGGFVRASATGAGIVWKVSNAYSRINFIDTSGKVSEILSTSVGSRTQIYSPGTILLTDSYSKYWKVFQNGQTLERTKDENGFTQFSVTEPGEISLLHDGTNRRGLLSLQFIFLVTLIVLAAPAGRRRREMSESELT</sequence>
<keyword evidence="1" id="KW-1133">Transmembrane helix</keyword>
<dbReference type="PANTHER" id="PTHR43685:SF3">
    <property type="entry name" value="SLR2126 PROTEIN"/>
    <property type="match status" value="1"/>
</dbReference>
<feature type="transmembrane region" description="Helical" evidence="1">
    <location>
        <begin position="709"/>
        <end position="729"/>
    </location>
</feature>
<dbReference type="Proteomes" id="UP000217221">
    <property type="component" value="Chromosome"/>
</dbReference>
<name>A0A249LE81_9ACTN</name>
<reference evidence="2 3" key="1">
    <citation type="submission" date="2016-07" db="EMBL/GenBank/DDBJ databases">
        <title>High microdiversification within the ubiquitous acI lineage of Actinobacteria.</title>
        <authorList>
            <person name="Neuenschwander S.M."/>
            <person name="Salcher M."/>
            <person name="Ghai R."/>
            <person name="Pernthaler J."/>
        </authorList>
    </citation>
    <scope>NUCLEOTIDE SEQUENCE [LARGE SCALE GENOMIC DNA]</scope>
    <source>
        <strain evidence="2">MMS-VB-114</strain>
    </source>
</reference>
<dbReference type="OrthoDB" id="3734530at2"/>
<evidence type="ECO:0000313" key="2">
    <source>
        <dbReference type="EMBL" id="ASY27418.1"/>
    </source>
</evidence>
<keyword evidence="1" id="KW-0812">Transmembrane</keyword>
<dbReference type="InterPro" id="IPR029044">
    <property type="entry name" value="Nucleotide-diphossugar_trans"/>
</dbReference>
<feature type="transmembrane region" description="Helical" evidence="1">
    <location>
        <begin position="981"/>
        <end position="1000"/>
    </location>
</feature>
<dbReference type="KEGG" id="plim:PHILAsVB114_01850"/>
<feature type="transmembrane region" description="Helical" evidence="1">
    <location>
        <begin position="677"/>
        <end position="697"/>
    </location>
</feature>
<keyword evidence="1" id="KW-0472">Membrane</keyword>
<dbReference type="InterPro" id="IPR050834">
    <property type="entry name" value="Glycosyltransf_2"/>
</dbReference>
<feature type="transmembrane region" description="Helical" evidence="1">
    <location>
        <begin position="452"/>
        <end position="485"/>
    </location>
</feature>
<gene>
    <name evidence="2" type="ORF">PHILAsVB114_01850</name>
</gene>
<evidence type="ECO:0000313" key="3">
    <source>
        <dbReference type="Proteomes" id="UP000217221"/>
    </source>
</evidence>
<dbReference type="Pfam" id="PF13641">
    <property type="entry name" value="Glyco_tranf_2_3"/>
    <property type="match status" value="1"/>
</dbReference>
<feature type="transmembrane region" description="Helical" evidence="1">
    <location>
        <begin position="741"/>
        <end position="767"/>
    </location>
</feature>
<feature type="transmembrane region" description="Helical" evidence="1">
    <location>
        <begin position="602"/>
        <end position="621"/>
    </location>
</feature>
<accession>A0A249LE81</accession>
<proteinExistence type="predicted"/>
<feature type="transmembrane region" description="Helical" evidence="1">
    <location>
        <begin position="523"/>
        <end position="542"/>
    </location>
</feature>
<dbReference type="PANTHER" id="PTHR43685">
    <property type="entry name" value="GLYCOSYLTRANSFERASE"/>
    <property type="match status" value="1"/>
</dbReference>
<dbReference type="Gene3D" id="3.90.550.10">
    <property type="entry name" value="Spore Coat Polysaccharide Biosynthesis Protein SpsA, Chain A"/>
    <property type="match status" value="1"/>
</dbReference>
<feature type="transmembrane region" description="Helical" evidence="1">
    <location>
        <begin position="653"/>
        <end position="670"/>
    </location>
</feature>
<keyword evidence="3" id="KW-1185">Reference proteome</keyword>
<evidence type="ECO:0000256" key="1">
    <source>
        <dbReference type="SAM" id="Phobius"/>
    </source>
</evidence>
<feature type="transmembrane region" description="Helical" evidence="1">
    <location>
        <begin position="571"/>
        <end position="590"/>
    </location>
</feature>
<dbReference type="AlphaFoldDB" id="A0A249LE81"/>
<protein>
    <submittedName>
        <fullName evidence="2">Glycosyltransferase</fullName>
    </submittedName>
</protein>
<dbReference type="SUPFAM" id="SSF53448">
    <property type="entry name" value="Nucleotide-diphospho-sugar transferases"/>
    <property type="match status" value="1"/>
</dbReference>
<dbReference type="RefSeq" id="WP_095697709.1">
    <property type="nucleotide sequence ID" value="NZ_CP016782.1"/>
</dbReference>